<proteinExistence type="inferred from homology"/>
<evidence type="ECO:0000256" key="2">
    <source>
        <dbReference type="ARBA" id="ARBA00009298"/>
    </source>
</evidence>
<dbReference type="PANTHER" id="PTHR33778:SF1">
    <property type="entry name" value="MAGNESIUM TRANSPORTER YHID-RELATED"/>
    <property type="match status" value="1"/>
</dbReference>
<dbReference type="PRINTS" id="PR01837">
    <property type="entry name" value="MGTCSAPBPROT"/>
</dbReference>
<dbReference type="InterPro" id="IPR003416">
    <property type="entry name" value="MgtC/SapB/SrpB/YhiD_fam"/>
</dbReference>
<evidence type="ECO:0000313" key="9">
    <source>
        <dbReference type="EMBL" id="WAL61989.1"/>
    </source>
</evidence>
<comment type="subcellular location">
    <subcellularLocation>
        <location evidence="1">Cell membrane</location>
        <topology evidence="1">Multi-pass membrane protein</topology>
    </subcellularLocation>
</comment>
<dbReference type="GO" id="GO:0005886">
    <property type="term" value="C:plasma membrane"/>
    <property type="evidence" value="ECO:0007669"/>
    <property type="project" value="UniProtKB-SubCell"/>
</dbReference>
<name>A0A9E8ZEP3_9CYAN</name>
<feature type="transmembrane region" description="Helical" evidence="7">
    <location>
        <begin position="127"/>
        <end position="145"/>
    </location>
</feature>
<keyword evidence="10" id="KW-1185">Reference proteome</keyword>
<evidence type="ECO:0000313" key="10">
    <source>
        <dbReference type="Proteomes" id="UP001163152"/>
    </source>
</evidence>
<dbReference type="AlphaFoldDB" id="A0A9E8ZEP3"/>
<evidence type="ECO:0000256" key="3">
    <source>
        <dbReference type="ARBA" id="ARBA00022475"/>
    </source>
</evidence>
<evidence type="ECO:0000256" key="4">
    <source>
        <dbReference type="ARBA" id="ARBA00022692"/>
    </source>
</evidence>
<feature type="transmembrane region" description="Helical" evidence="7">
    <location>
        <begin position="44"/>
        <end position="65"/>
    </location>
</feature>
<accession>A0A9E8ZEP3</accession>
<dbReference type="RefSeq" id="WP_268612066.1">
    <property type="nucleotide sequence ID" value="NZ_CP113797.1"/>
</dbReference>
<dbReference type="InterPro" id="IPR049177">
    <property type="entry name" value="MgtC_SapB_SrpB_YhiD_N"/>
</dbReference>
<gene>
    <name evidence="9" type="ORF">OXH18_08385</name>
</gene>
<evidence type="ECO:0000256" key="5">
    <source>
        <dbReference type="ARBA" id="ARBA00022989"/>
    </source>
</evidence>
<evidence type="ECO:0000256" key="7">
    <source>
        <dbReference type="SAM" id="Phobius"/>
    </source>
</evidence>
<reference evidence="9" key="1">
    <citation type="submission" date="2022-12" db="EMBL/GenBank/DDBJ databases">
        <title>Polyphasic identification of a Novel Hot-Spring Cyanobacterium Ocullathermofonsia sinensis gen nov. sp. nov. and Genomic Insights on its Adaptations to the Thermal Habitat.</title>
        <authorList>
            <person name="Daroch M."/>
            <person name="Tang J."/>
            <person name="Jiang Y."/>
        </authorList>
    </citation>
    <scope>NUCLEOTIDE SEQUENCE</scope>
    <source>
        <strain evidence="9">PKUAC-SCTA174</strain>
    </source>
</reference>
<keyword evidence="3" id="KW-1003">Cell membrane</keyword>
<dbReference type="PANTHER" id="PTHR33778">
    <property type="entry name" value="PROTEIN MGTC"/>
    <property type="match status" value="1"/>
</dbReference>
<organism evidence="9 10">
    <name type="scientific">Thermocoleostomius sinensis A174</name>
    <dbReference type="NCBI Taxonomy" id="2016057"/>
    <lineage>
        <taxon>Bacteria</taxon>
        <taxon>Bacillati</taxon>
        <taxon>Cyanobacteriota</taxon>
        <taxon>Cyanophyceae</taxon>
        <taxon>Oculatellales</taxon>
        <taxon>Oculatellaceae</taxon>
        <taxon>Thermocoleostomius</taxon>
    </lineage>
</organism>
<keyword evidence="5 7" id="KW-1133">Transmembrane helix</keyword>
<dbReference type="Proteomes" id="UP001163152">
    <property type="component" value="Chromosome"/>
</dbReference>
<dbReference type="Pfam" id="PF02308">
    <property type="entry name" value="MgtC"/>
    <property type="match status" value="1"/>
</dbReference>
<feature type="transmembrane region" description="Helical" evidence="7">
    <location>
        <begin position="15"/>
        <end position="32"/>
    </location>
</feature>
<dbReference type="EMBL" id="CP113797">
    <property type="protein sequence ID" value="WAL61989.1"/>
    <property type="molecule type" value="Genomic_DNA"/>
</dbReference>
<feature type="transmembrane region" description="Helical" evidence="7">
    <location>
        <begin position="104"/>
        <end position="121"/>
    </location>
</feature>
<comment type="similarity">
    <text evidence="2">Belongs to the MgtC/SapB family.</text>
</comment>
<keyword evidence="4 7" id="KW-0812">Transmembrane</keyword>
<protein>
    <submittedName>
        <fullName evidence="9">MgtC/SapB family protein</fullName>
    </submittedName>
</protein>
<sequence length="155" mass="16395">MTGIELLYPLSWEDVVIRLSLAVILGGLIGWEREVDSKPAGLRTHMLVSLGSAMLVMTAVQSGMVRETADTISRIIQGIVTGIGFLGAGEIVSVSNSESGQVRVRGLTSAAAIWVAMAIGIAVGCGLWQIGTFGAIATFVILWGVKKIETRLGRR</sequence>
<evidence type="ECO:0000259" key="8">
    <source>
        <dbReference type="Pfam" id="PF02308"/>
    </source>
</evidence>
<evidence type="ECO:0000256" key="1">
    <source>
        <dbReference type="ARBA" id="ARBA00004651"/>
    </source>
</evidence>
<evidence type="ECO:0000256" key="6">
    <source>
        <dbReference type="ARBA" id="ARBA00023136"/>
    </source>
</evidence>
<feature type="domain" description="MgtC/SapB/SrpB/YhiD N-terminal" evidence="8">
    <location>
        <begin position="19"/>
        <end position="150"/>
    </location>
</feature>
<keyword evidence="6 7" id="KW-0472">Membrane</keyword>
<feature type="transmembrane region" description="Helical" evidence="7">
    <location>
        <begin position="71"/>
        <end position="92"/>
    </location>
</feature>
<dbReference type="KEGG" id="tsin:OXH18_08385"/>